<name>A0A843XM35_COLES</name>
<evidence type="ECO:0000313" key="1">
    <source>
        <dbReference type="EMBL" id="MQM20774.1"/>
    </source>
</evidence>
<proteinExistence type="predicted"/>
<comment type="caution">
    <text evidence="1">The sequence shown here is derived from an EMBL/GenBank/DDBJ whole genome shotgun (WGS) entry which is preliminary data.</text>
</comment>
<evidence type="ECO:0000313" key="2">
    <source>
        <dbReference type="Proteomes" id="UP000652761"/>
    </source>
</evidence>
<dbReference type="EMBL" id="NMUH01010169">
    <property type="protein sequence ID" value="MQM20774.1"/>
    <property type="molecule type" value="Genomic_DNA"/>
</dbReference>
<dbReference type="Proteomes" id="UP000652761">
    <property type="component" value="Unassembled WGS sequence"/>
</dbReference>
<dbReference type="AlphaFoldDB" id="A0A843XM35"/>
<reference evidence="1" key="1">
    <citation type="submission" date="2017-07" db="EMBL/GenBank/DDBJ databases">
        <title>Taro Niue Genome Assembly and Annotation.</title>
        <authorList>
            <person name="Atibalentja N."/>
            <person name="Keating K."/>
            <person name="Fields C.J."/>
        </authorList>
    </citation>
    <scope>NUCLEOTIDE SEQUENCE</scope>
    <source>
        <strain evidence="1">Niue_2</strain>
        <tissue evidence="1">Leaf</tissue>
    </source>
</reference>
<accession>A0A843XM35</accession>
<sequence>MVARVRAEGCFRIVFDSADSVGVVSCQTLVSSLLPLLLEFLLLWLVTHWLSLLSLVCEAHLPTLFR</sequence>
<gene>
    <name evidence="1" type="ORF">Taro_053802</name>
</gene>
<organism evidence="1 2">
    <name type="scientific">Colocasia esculenta</name>
    <name type="common">Wild taro</name>
    <name type="synonym">Arum esculentum</name>
    <dbReference type="NCBI Taxonomy" id="4460"/>
    <lineage>
        <taxon>Eukaryota</taxon>
        <taxon>Viridiplantae</taxon>
        <taxon>Streptophyta</taxon>
        <taxon>Embryophyta</taxon>
        <taxon>Tracheophyta</taxon>
        <taxon>Spermatophyta</taxon>
        <taxon>Magnoliopsida</taxon>
        <taxon>Liliopsida</taxon>
        <taxon>Araceae</taxon>
        <taxon>Aroideae</taxon>
        <taxon>Colocasieae</taxon>
        <taxon>Colocasia</taxon>
    </lineage>
</organism>
<protein>
    <submittedName>
        <fullName evidence="1">Uncharacterized protein</fullName>
    </submittedName>
</protein>
<keyword evidence="2" id="KW-1185">Reference proteome</keyword>